<evidence type="ECO:0000313" key="1">
    <source>
        <dbReference type="EMBL" id="KAI5350260.1"/>
    </source>
</evidence>
<protein>
    <submittedName>
        <fullName evidence="1">Uncharacterized protein</fullName>
    </submittedName>
</protein>
<reference evidence="1 2" key="1">
    <citation type="journal article" date="2022" name="G3 (Bethesda)">
        <title>Whole-genome sequence and methylome profiling of the almond [Prunus dulcis (Mill.) D.A. Webb] cultivar 'Nonpareil'.</title>
        <authorList>
            <person name="D'Amico-Willman K.M."/>
            <person name="Ouma W.Z."/>
            <person name="Meulia T."/>
            <person name="Sideli G.M."/>
            <person name="Gradziel T.M."/>
            <person name="Fresnedo-Ramirez J."/>
        </authorList>
    </citation>
    <scope>NUCLEOTIDE SEQUENCE [LARGE SCALE GENOMIC DNA]</scope>
    <source>
        <strain evidence="1">Clone GOH B32 T37-40</strain>
    </source>
</reference>
<sequence length="181" mass="19472">MLSTLGRCHQLDNTRSGATGGNALIRHIVRQGLGQKRDKAAGGLAKFIVAVVSSARAGLRQVVLSKGRADHGLAIRQGLAESEIDGPVQLASFVLSRLRQGCSFARRWREGCTEGLIRRRLSEGAVRRCSVSQSAGARPSARQGLCWFECDSKVLQGPASRARLYEDRVQARFAAASLVSS</sequence>
<gene>
    <name evidence="1" type="ORF">L3X38_003151</name>
</gene>
<dbReference type="EMBL" id="JAJFAZ020000001">
    <property type="protein sequence ID" value="KAI5350260.1"/>
    <property type="molecule type" value="Genomic_DNA"/>
</dbReference>
<name>A0AAD4ZLH9_PRUDU</name>
<comment type="caution">
    <text evidence="1">The sequence shown here is derived from an EMBL/GenBank/DDBJ whole genome shotgun (WGS) entry which is preliminary data.</text>
</comment>
<keyword evidence="2" id="KW-1185">Reference proteome</keyword>
<dbReference type="AlphaFoldDB" id="A0AAD4ZLH9"/>
<dbReference type="Proteomes" id="UP001054821">
    <property type="component" value="Chromosome 1"/>
</dbReference>
<accession>A0AAD4ZLH9</accession>
<organism evidence="1 2">
    <name type="scientific">Prunus dulcis</name>
    <name type="common">Almond</name>
    <name type="synonym">Amygdalus dulcis</name>
    <dbReference type="NCBI Taxonomy" id="3755"/>
    <lineage>
        <taxon>Eukaryota</taxon>
        <taxon>Viridiplantae</taxon>
        <taxon>Streptophyta</taxon>
        <taxon>Embryophyta</taxon>
        <taxon>Tracheophyta</taxon>
        <taxon>Spermatophyta</taxon>
        <taxon>Magnoliopsida</taxon>
        <taxon>eudicotyledons</taxon>
        <taxon>Gunneridae</taxon>
        <taxon>Pentapetalae</taxon>
        <taxon>rosids</taxon>
        <taxon>fabids</taxon>
        <taxon>Rosales</taxon>
        <taxon>Rosaceae</taxon>
        <taxon>Amygdaloideae</taxon>
        <taxon>Amygdaleae</taxon>
        <taxon>Prunus</taxon>
    </lineage>
</organism>
<evidence type="ECO:0000313" key="2">
    <source>
        <dbReference type="Proteomes" id="UP001054821"/>
    </source>
</evidence>
<proteinExistence type="predicted"/>